<sequence length="336" mass="36618">MSTIHLDSLLAERHLLIGLTISLLAVASLCCVAHGFSRIFLFRSLRWTDWTLAFAQGALILLAVVSLSLSFTPVKSVDASAWNQAMSVDMLVNYVTACSALTLVLAKLSLWTVLNSITTSRIAILASRTSIIACFLAGLAFLIFTGYTCPNCAYPSHAYQAISTLFYSLDAVSALLLIIIAALHLHRRLPSLSLCRKVLAIALLLLSTLFLTCPILQLRDALQTPITPVRTLKWSILCPSMAVTIVSLASLLLDHHIPTPAAEEHTCPDGPHMCTVHIADPGNLLSRDYIADPGRLLLRDRIADPGGLLTRVDSRDGRFARGQEGEVKRPRAVWMV</sequence>
<proteinExistence type="predicted"/>
<protein>
    <recommendedName>
        <fullName evidence="4">Integral membrane protein</fullName>
    </recommendedName>
</protein>
<feature type="transmembrane region" description="Helical" evidence="1">
    <location>
        <begin position="15"/>
        <end position="40"/>
    </location>
</feature>
<evidence type="ECO:0000256" key="1">
    <source>
        <dbReference type="SAM" id="Phobius"/>
    </source>
</evidence>
<comment type="caution">
    <text evidence="2">The sequence shown here is derived from an EMBL/GenBank/DDBJ whole genome shotgun (WGS) entry which is preliminary data.</text>
</comment>
<feature type="transmembrane region" description="Helical" evidence="1">
    <location>
        <begin position="122"/>
        <end position="144"/>
    </location>
</feature>
<dbReference type="AlphaFoldDB" id="A0A9P4IXQ3"/>
<accession>A0A9P4IXQ3</accession>
<feature type="transmembrane region" description="Helical" evidence="1">
    <location>
        <begin position="234"/>
        <end position="253"/>
    </location>
</feature>
<evidence type="ECO:0008006" key="4">
    <source>
        <dbReference type="Google" id="ProtNLM"/>
    </source>
</evidence>
<feature type="transmembrane region" description="Helical" evidence="1">
    <location>
        <begin position="91"/>
        <end position="110"/>
    </location>
</feature>
<keyword evidence="1" id="KW-0472">Membrane</keyword>
<keyword evidence="1" id="KW-1133">Transmembrane helix</keyword>
<keyword evidence="3" id="KW-1185">Reference proteome</keyword>
<organism evidence="2 3">
    <name type="scientific">Myriangium duriaei CBS 260.36</name>
    <dbReference type="NCBI Taxonomy" id="1168546"/>
    <lineage>
        <taxon>Eukaryota</taxon>
        <taxon>Fungi</taxon>
        <taxon>Dikarya</taxon>
        <taxon>Ascomycota</taxon>
        <taxon>Pezizomycotina</taxon>
        <taxon>Dothideomycetes</taxon>
        <taxon>Dothideomycetidae</taxon>
        <taxon>Myriangiales</taxon>
        <taxon>Myriangiaceae</taxon>
        <taxon>Myriangium</taxon>
    </lineage>
</organism>
<gene>
    <name evidence="2" type="ORF">K461DRAFT_314498</name>
</gene>
<dbReference type="OrthoDB" id="10636834at2759"/>
<dbReference type="Proteomes" id="UP000799439">
    <property type="component" value="Unassembled WGS sequence"/>
</dbReference>
<evidence type="ECO:0000313" key="3">
    <source>
        <dbReference type="Proteomes" id="UP000799439"/>
    </source>
</evidence>
<dbReference type="EMBL" id="ML996089">
    <property type="protein sequence ID" value="KAF2150486.1"/>
    <property type="molecule type" value="Genomic_DNA"/>
</dbReference>
<reference evidence="2" key="1">
    <citation type="journal article" date="2020" name="Stud. Mycol.">
        <title>101 Dothideomycetes genomes: a test case for predicting lifestyles and emergence of pathogens.</title>
        <authorList>
            <person name="Haridas S."/>
            <person name="Albert R."/>
            <person name="Binder M."/>
            <person name="Bloem J."/>
            <person name="Labutti K."/>
            <person name="Salamov A."/>
            <person name="Andreopoulos B."/>
            <person name="Baker S."/>
            <person name="Barry K."/>
            <person name="Bills G."/>
            <person name="Bluhm B."/>
            <person name="Cannon C."/>
            <person name="Castanera R."/>
            <person name="Culley D."/>
            <person name="Daum C."/>
            <person name="Ezra D."/>
            <person name="Gonzalez J."/>
            <person name="Henrissat B."/>
            <person name="Kuo A."/>
            <person name="Liang C."/>
            <person name="Lipzen A."/>
            <person name="Lutzoni F."/>
            <person name="Magnuson J."/>
            <person name="Mondo S."/>
            <person name="Nolan M."/>
            <person name="Ohm R."/>
            <person name="Pangilinan J."/>
            <person name="Park H.-J."/>
            <person name="Ramirez L."/>
            <person name="Alfaro M."/>
            <person name="Sun H."/>
            <person name="Tritt A."/>
            <person name="Yoshinaga Y."/>
            <person name="Zwiers L.-H."/>
            <person name="Turgeon B."/>
            <person name="Goodwin S."/>
            <person name="Spatafora J."/>
            <person name="Crous P."/>
            <person name="Grigoriev I."/>
        </authorList>
    </citation>
    <scope>NUCLEOTIDE SEQUENCE</scope>
    <source>
        <strain evidence="2">CBS 260.36</strain>
    </source>
</reference>
<keyword evidence="1" id="KW-0812">Transmembrane</keyword>
<name>A0A9P4IXQ3_9PEZI</name>
<feature type="transmembrane region" description="Helical" evidence="1">
    <location>
        <begin position="198"/>
        <end position="218"/>
    </location>
</feature>
<evidence type="ECO:0000313" key="2">
    <source>
        <dbReference type="EMBL" id="KAF2150486.1"/>
    </source>
</evidence>
<feature type="transmembrane region" description="Helical" evidence="1">
    <location>
        <begin position="52"/>
        <end position="71"/>
    </location>
</feature>
<feature type="transmembrane region" description="Helical" evidence="1">
    <location>
        <begin position="164"/>
        <end position="186"/>
    </location>
</feature>